<evidence type="ECO:0000313" key="3">
    <source>
        <dbReference type="Proteomes" id="UP001153269"/>
    </source>
</evidence>
<feature type="signal peptide" evidence="1">
    <location>
        <begin position="1"/>
        <end position="24"/>
    </location>
</feature>
<organism evidence="2 3">
    <name type="scientific">Pleuronectes platessa</name>
    <name type="common">European plaice</name>
    <dbReference type="NCBI Taxonomy" id="8262"/>
    <lineage>
        <taxon>Eukaryota</taxon>
        <taxon>Metazoa</taxon>
        <taxon>Chordata</taxon>
        <taxon>Craniata</taxon>
        <taxon>Vertebrata</taxon>
        <taxon>Euteleostomi</taxon>
        <taxon>Actinopterygii</taxon>
        <taxon>Neopterygii</taxon>
        <taxon>Teleostei</taxon>
        <taxon>Neoteleostei</taxon>
        <taxon>Acanthomorphata</taxon>
        <taxon>Carangaria</taxon>
        <taxon>Pleuronectiformes</taxon>
        <taxon>Pleuronectoidei</taxon>
        <taxon>Pleuronectidae</taxon>
        <taxon>Pleuronectes</taxon>
    </lineage>
</organism>
<reference evidence="2" key="1">
    <citation type="submission" date="2020-03" db="EMBL/GenBank/DDBJ databases">
        <authorList>
            <person name="Weist P."/>
        </authorList>
    </citation>
    <scope>NUCLEOTIDE SEQUENCE</scope>
</reference>
<sequence length="134" mass="14287">MLLITSSAAPVCLLALGVLEQIAALTVLDDSLFAVETVSRPHSAAASEQELNGATAIKNGSSTLHIAEQHRDLLPANYPRIEPRSRCTSGQIAWISWSRARPAEEEEEVEPGSPLAFSPPVFFLSSSSISTIST</sequence>
<evidence type="ECO:0008006" key="4">
    <source>
        <dbReference type="Google" id="ProtNLM"/>
    </source>
</evidence>
<keyword evidence="1" id="KW-0732">Signal</keyword>
<evidence type="ECO:0000256" key="1">
    <source>
        <dbReference type="SAM" id="SignalP"/>
    </source>
</evidence>
<proteinExistence type="predicted"/>
<name>A0A9N7U5R7_PLEPL</name>
<accession>A0A9N7U5R7</accession>
<keyword evidence="3" id="KW-1185">Reference proteome</keyword>
<feature type="chain" id="PRO_5040196283" description="Secreted protein" evidence="1">
    <location>
        <begin position="25"/>
        <end position="134"/>
    </location>
</feature>
<evidence type="ECO:0000313" key="2">
    <source>
        <dbReference type="EMBL" id="CAB1424199.1"/>
    </source>
</evidence>
<dbReference type="EMBL" id="CADEAL010000713">
    <property type="protein sequence ID" value="CAB1424199.1"/>
    <property type="molecule type" value="Genomic_DNA"/>
</dbReference>
<protein>
    <recommendedName>
        <fullName evidence="4">Secreted protein</fullName>
    </recommendedName>
</protein>
<dbReference type="AlphaFoldDB" id="A0A9N7U5R7"/>
<dbReference type="Proteomes" id="UP001153269">
    <property type="component" value="Unassembled WGS sequence"/>
</dbReference>
<comment type="caution">
    <text evidence="2">The sequence shown here is derived from an EMBL/GenBank/DDBJ whole genome shotgun (WGS) entry which is preliminary data.</text>
</comment>
<gene>
    <name evidence="2" type="ORF">PLEPLA_LOCUS12120</name>
</gene>